<feature type="compositionally biased region" description="Acidic residues" evidence="1">
    <location>
        <begin position="1"/>
        <end position="12"/>
    </location>
</feature>
<evidence type="ECO:0000313" key="3">
    <source>
        <dbReference type="Proteomes" id="UP000326396"/>
    </source>
</evidence>
<accession>A0A5N6NS42</accession>
<organism evidence="2 3">
    <name type="scientific">Mikania micrantha</name>
    <name type="common">bitter vine</name>
    <dbReference type="NCBI Taxonomy" id="192012"/>
    <lineage>
        <taxon>Eukaryota</taxon>
        <taxon>Viridiplantae</taxon>
        <taxon>Streptophyta</taxon>
        <taxon>Embryophyta</taxon>
        <taxon>Tracheophyta</taxon>
        <taxon>Spermatophyta</taxon>
        <taxon>Magnoliopsida</taxon>
        <taxon>eudicotyledons</taxon>
        <taxon>Gunneridae</taxon>
        <taxon>Pentapetalae</taxon>
        <taxon>asterids</taxon>
        <taxon>campanulids</taxon>
        <taxon>Asterales</taxon>
        <taxon>Asteraceae</taxon>
        <taxon>Asteroideae</taxon>
        <taxon>Heliantheae alliance</taxon>
        <taxon>Eupatorieae</taxon>
        <taxon>Mikania</taxon>
    </lineage>
</organism>
<dbReference type="Proteomes" id="UP000326396">
    <property type="component" value="Linkage Group LG18"/>
</dbReference>
<reference evidence="2 3" key="1">
    <citation type="submission" date="2019-05" db="EMBL/GenBank/DDBJ databases">
        <title>Mikania micrantha, genome provides insights into the molecular mechanism of rapid growth.</title>
        <authorList>
            <person name="Liu B."/>
        </authorList>
    </citation>
    <scope>NUCLEOTIDE SEQUENCE [LARGE SCALE GENOMIC DNA]</scope>
    <source>
        <strain evidence="2">NLD-2019</strain>
        <tissue evidence="2">Leaf</tissue>
    </source>
</reference>
<dbReference type="EMBL" id="SZYD01000010">
    <property type="protein sequence ID" value="KAD4983183.1"/>
    <property type="molecule type" value="Genomic_DNA"/>
</dbReference>
<evidence type="ECO:0000256" key="1">
    <source>
        <dbReference type="SAM" id="MobiDB-lite"/>
    </source>
</evidence>
<evidence type="ECO:0000313" key="2">
    <source>
        <dbReference type="EMBL" id="KAD4983183.1"/>
    </source>
</evidence>
<keyword evidence="3" id="KW-1185">Reference proteome</keyword>
<name>A0A5N6NS42_9ASTR</name>
<gene>
    <name evidence="2" type="ORF">E3N88_19854</name>
</gene>
<sequence length="133" mass="14781">MEDVEGEADNASDDSNSQDTGPEVVTTCFRSQVVFLETRSREEASVDEEEIRDPSFIPEFDFDPIPLVFTTASSGPFITRSDPYTMAASVTDQLSTLNSLVLRLIEKNHEQDQTIAQLTQRGDGYGVKKIDDN</sequence>
<proteinExistence type="predicted"/>
<feature type="region of interest" description="Disordered" evidence="1">
    <location>
        <begin position="1"/>
        <end position="23"/>
    </location>
</feature>
<dbReference type="AlphaFoldDB" id="A0A5N6NS42"/>
<protein>
    <submittedName>
        <fullName evidence="2">Uncharacterized protein</fullName>
    </submittedName>
</protein>
<comment type="caution">
    <text evidence="2">The sequence shown here is derived from an EMBL/GenBank/DDBJ whole genome shotgun (WGS) entry which is preliminary data.</text>
</comment>